<dbReference type="KEGG" id="palw:PSAL_006050"/>
<organism evidence="3 4">
    <name type="scientific">Pseudooceanicola algae</name>
    <dbReference type="NCBI Taxonomy" id="1537215"/>
    <lineage>
        <taxon>Bacteria</taxon>
        <taxon>Pseudomonadati</taxon>
        <taxon>Pseudomonadota</taxon>
        <taxon>Alphaproteobacteria</taxon>
        <taxon>Rhodobacterales</taxon>
        <taxon>Paracoccaceae</taxon>
        <taxon>Pseudooceanicola</taxon>
    </lineage>
</organism>
<feature type="domain" description="Fibronectin type-III" evidence="2">
    <location>
        <begin position="536"/>
        <end position="640"/>
    </location>
</feature>
<evidence type="ECO:0000313" key="3">
    <source>
        <dbReference type="EMBL" id="QPM89389.1"/>
    </source>
</evidence>
<dbReference type="InterPro" id="IPR003961">
    <property type="entry name" value="FN3_dom"/>
</dbReference>
<gene>
    <name evidence="3" type="ORF">PSAL_006050</name>
</gene>
<sequence>MKLKSLALLGLLGTTALTPAPAVADESTIISIAAIAASVFVPFAAPAAWGTTAVAVAQAAAVVAVQLIGASFLRPPSASQNVTRLVNTAQPVVYQSRLYGRVRYAGPFGLRTLQDDQRHFAILMAAHSTKGPVTHYLDEWEVQLYDASDPEMPLAKPSAMNGEVITWPFGDYLTEDEGDNPATPEIDEGVEVTRFSGSIAYVRTYTGQPGQVADSTLLSALPEWTVAHDLAGISYAAIRARRVAQSDFNTRYPNGREWAYAPVWDGNDRIYDPRSGSYGWTRNAALIIAHELSVYQGHAVDWDRVAIEADASDVLLTDAAGADRPRWHIDTWCEDDEEHGAVLVRMLSACDGYLCERPDGVTDFYVGRYIAPDVTLTDADFIALEISEGADFGAADSFSIRYVEPLQDWQETPSGAFEVAGINSESRDEITVLACSNHNQASRLNKRRARKTHAKYRLRGTVKLGGYNLVGKRFFRFSHSELGIEMTFEIDKLSRGQDRLTFDLEASSVIAEDFDFLAATEEPDRPAYEVLTEDGEPEALTGFSFTGIAGSGGGARVLFEWDEQASGVGQDIQYRAPGAGIADWQNTYVPAGSGTTRVTSQVISGLVDGATYEVQARNRTGSGRVSDWTASLSVLATANPTPPGALDAFTATAGAAQAVIDIEAAEDANYYATRIYRADGSTDFDEAVLVRTEYGLPGNADSWTDTGLASGAYTYWALPINASGVPSAIGGLPANASGPETITII</sequence>
<dbReference type="Proteomes" id="UP000283786">
    <property type="component" value="Chromosome"/>
</dbReference>
<dbReference type="RefSeq" id="WP_196941895.1">
    <property type="nucleotide sequence ID" value="NZ_CP060436.1"/>
</dbReference>
<evidence type="ECO:0000259" key="2">
    <source>
        <dbReference type="PROSITE" id="PS50853"/>
    </source>
</evidence>
<protein>
    <recommendedName>
        <fullName evidence="2">Fibronectin type-III domain-containing protein</fullName>
    </recommendedName>
</protein>
<dbReference type="EMBL" id="CP060436">
    <property type="protein sequence ID" value="QPM89389.1"/>
    <property type="molecule type" value="Genomic_DNA"/>
</dbReference>
<feature type="signal peptide" evidence="1">
    <location>
        <begin position="1"/>
        <end position="24"/>
    </location>
</feature>
<evidence type="ECO:0000256" key="1">
    <source>
        <dbReference type="SAM" id="SignalP"/>
    </source>
</evidence>
<dbReference type="PROSITE" id="PS50853">
    <property type="entry name" value="FN3"/>
    <property type="match status" value="1"/>
</dbReference>
<evidence type="ECO:0000313" key="4">
    <source>
        <dbReference type="Proteomes" id="UP000283786"/>
    </source>
</evidence>
<proteinExistence type="predicted"/>
<reference evidence="3 4" key="1">
    <citation type="submission" date="2020-08" db="EMBL/GenBank/DDBJ databases">
        <title>Genome sequence of Rhodobacteraceae bacterium Lw-13e.</title>
        <authorList>
            <person name="Poehlein A."/>
            <person name="Wolter L."/>
            <person name="Daniel R."/>
            <person name="Brinkhoff T."/>
        </authorList>
    </citation>
    <scope>NUCLEOTIDE SEQUENCE [LARGE SCALE GENOMIC DNA]</scope>
    <source>
        <strain evidence="3 4">Lw-13e</strain>
    </source>
</reference>
<dbReference type="AlphaFoldDB" id="A0A7T1BS55"/>
<keyword evidence="4" id="KW-1185">Reference proteome</keyword>
<name>A0A7T1BS55_9RHOB</name>
<feature type="chain" id="PRO_5031263888" description="Fibronectin type-III domain-containing protein" evidence="1">
    <location>
        <begin position="25"/>
        <end position="745"/>
    </location>
</feature>
<keyword evidence="1" id="KW-0732">Signal</keyword>
<accession>A0A7T1BS55</accession>